<dbReference type="GO" id="GO:0043138">
    <property type="term" value="F:3'-5' DNA helicase activity"/>
    <property type="evidence" value="ECO:0007669"/>
    <property type="project" value="UniProtKB-EC"/>
</dbReference>
<dbReference type="GO" id="GO:0005694">
    <property type="term" value="C:chromosome"/>
    <property type="evidence" value="ECO:0007669"/>
    <property type="project" value="TreeGrafter"/>
</dbReference>
<evidence type="ECO:0000256" key="2">
    <source>
        <dbReference type="ARBA" id="ARBA00034617"/>
    </source>
</evidence>
<dbReference type="Proteomes" id="UP001309876">
    <property type="component" value="Unassembled WGS sequence"/>
</dbReference>
<evidence type="ECO:0000313" key="6">
    <source>
        <dbReference type="Proteomes" id="UP001309876"/>
    </source>
</evidence>
<dbReference type="SUPFAM" id="SSF52540">
    <property type="entry name" value="P-loop containing nucleoside triphosphate hydrolases"/>
    <property type="match status" value="1"/>
</dbReference>
<protein>
    <recommendedName>
        <fullName evidence="3">DNA 3'-5' helicase</fullName>
        <ecNumber evidence="3">5.6.2.4</ecNumber>
    </recommendedName>
</protein>
<dbReference type="InterPro" id="IPR032284">
    <property type="entry name" value="RecQ_Zn-bd"/>
</dbReference>
<dbReference type="AlphaFoldDB" id="A0AAN7SVW8"/>
<accession>A0AAN7SVW8</accession>
<dbReference type="GO" id="GO:0009378">
    <property type="term" value="F:four-way junction helicase activity"/>
    <property type="evidence" value="ECO:0007669"/>
    <property type="project" value="TreeGrafter"/>
</dbReference>
<evidence type="ECO:0000259" key="4">
    <source>
        <dbReference type="PROSITE" id="PS51194"/>
    </source>
</evidence>
<dbReference type="PANTHER" id="PTHR13710:SF152">
    <property type="entry name" value="ATP-DEPENDENT DNA HELICASE Q5"/>
    <property type="match status" value="1"/>
</dbReference>
<dbReference type="EMBL" id="JAVRRJ010000007">
    <property type="protein sequence ID" value="KAK5082877.1"/>
    <property type="molecule type" value="Genomic_DNA"/>
</dbReference>
<keyword evidence="6" id="KW-1185">Reference proteome</keyword>
<comment type="catalytic activity">
    <reaction evidence="2">
        <text>Couples ATP hydrolysis with the unwinding of duplex DNA by translocating in the 3'-5' direction.</text>
        <dbReference type="EC" id="5.6.2.4"/>
    </reaction>
</comment>
<evidence type="ECO:0000256" key="3">
    <source>
        <dbReference type="ARBA" id="ARBA00034808"/>
    </source>
</evidence>
<dbReference type="Pfam" id="PF00271">
    <property type="entry name" value="Helicase_C"/>
    <property type="match status" value="1"/>
</dbReference>
<organism evidence="5 6">
    <name type="scientific">Lithohypha guttulata</name>
    <dbReference type="NCBI Taxonomy" id="1690604"/>
    <lineage>
        <taxon>Eukaryota</taxon>
        <taxon>Fungi</taxon>
        <taxon>Dikarya</taxon>
        <taxon>Ascomycota</taxon>
        <taxon>Pezizomycotina</taxon>
        <taxon>Eurotiomycetes</taxon>
        <taxon>Chaetothyriomycetidae</taxon>
        <taxon>Chaetothyriales</taxon>
        <taxon>Trichomeriaceae</taxon>
        <taxon>Lithohypha</taxon>
    </lineage>
</organism>
<dbReference type="Gene3D" id="3.40.50.300">
    <property type="entry name" value="P-loop containing nucleotide triphosphate hydrolases"/>
    <property type="match status" value="1"/>
</dbReference>
<dbReference type="InterPro" id="IPR027417">
    <property type="entry name" value="P-loop_NTPase"/>
</dbReference>
<dbReference type="PROSITE" id="PS51194">
    <property type="entry name" value="HELICASE_CTER"/>
    <property type="match status" value="1"/>
</dbReference>
<dbReference type="EC" id="5.6.2.4" evidence="3"/>
<dbReference type="SMART" id="SM00490">
    <property type="entry name" value="HELICc"/>
    <property type="match status" value="1"/>
</dbReference>
<dbReference type="PANTHER" id="PTHR13710">
    <property type="entry name" value="DNA HELICASE RECQ FAMILY MEMBER"/>
    <property type="match status" value="1"/>
</dbReference>
<comment type="caution">
    <text evidence="5">The sequence shown here is derived from an EMBL/GenBank/DDBJ whole genome shotgun (WGS) entry which is preliminary data.</text>
</comment>
<dbReference type="Pfam" id="PF16124">
    <property type="entry name" value="RecQ_Zn_bind"/>
    <property type="match status" value="1"/>
</dbReference>
<dbReference type="GO" id="GO:0000724">
    <property type="term" value="P:double-strand break repair via homologous recombination"/>
    <property type="evidence" value="ECO:0007669"/>
    <property type="project" value="TreeGrafter"/>
</dbReference>
<name>A0AAN7SVW8_9EURO</name>
<comment type="similarity">
    <text evidence="1">Belongs to the helicase family. RecQ subfamily.</text>
</comment>
<dbReference type="InterPro" id="IPR001650">
    <property type="entry name" value="Helicase_C-like"/>
</dbReference>
<evidence type="ECO:0000256" key="1">
    <source>
        <dbReference type="ARBA" id="ARBA00005446"/>
    </source>
</evidence>
<reference evidence="5 6" key="1">
    <citation type="submission" date="2023-08" db="EMBL/GenBank/DDBJ databases">
        <title>Black Yeasts Isolated from many extreme environments.</title>
        <authorList>
            <person name="Coleine C."/>
            <person name="Stajich J.E."/>
            <person name="Selbmann L."/>
        </authorList>
    </citation>
    <scope>NUCLEOTIDE SEQUENCE [LARGE SCALE GENOMIC DNA]</scope>
    <source>
        <strain evidence="5 6">CCFEE 5910</strain>
    </source>
</reference>
<proteinExistence type="inferred from homology"/>
<feature type="domain" description="Helicase C-terminal" evidence="4">
    <location>
        <begin position="62"/>
        <end position="238"/>
    </location>
</feature>
<gene>
    <name evidence="5" type="ORF">LTR05_006758</name>
</gene>
<dbReference type="GO" id="GO:0005634">
    <property type="term" value="C:nucleus"/>
    <property type="evidence" value="ECO:0007669"/>
    <property type="project" value="TreeGrafter"/>
</dbReference>
<evidence type="ECO:0000313" key="5">
    <source>
        <dbReference type="EMBL" id="KAK5082877.1"/>
    </source>
</evidence>
<dbReference type="GO" id="GO:0005737">
    <property type="term" value="C:cytoplasm"/>
    <property type="evidence" value="ECO:0007669"/>
    <property type="project" value="TreeGrafter"/>
</dbReference>
<sequence>MGSRLQTSIQRAFMAKIQLAAAERTNNGFDSNSNTQTWLTSIHNRRCMMLRHLQPQTRPDNTTPKTVPAVNGIIYVNTRNLTESLASKLQSAGINANAYHAGLEPMQRLKIQNQFIRQSAGGSPQAPLDKTLDTEAPPVNNEDIFNSFNIITATNAFGMGIDIPTIRFVVHYGLPRNLESFIQESGRAGRDGKAAQSLVLYTREERDRTIYRVKLDMQKDAAKKHNRGGFVPAANARLNSQFNPTTQMSATQPEAQAEQRTKSLQKVIEYCENVNVCRHKTITEYFGQPGAGVQTGAASSRSIVQSEVICDMACDVCKEGIAGVRRRKDRGLASDEEASQFTQRQNWDYG</sequence>